<dbReference type="AlphaFoldDB" id="A0A1L3Q0K6"/>
<evidence type="ECO:0000313" key="7">
    <source>
        <dbReference type="Proteomes" id="UP000186879"/>
    </source>
</evidence>
<evidence type="ECO:0000256" key="1">
    <source>
        <dbReference type="SAM" id="Phobius"/>
    </source>
</evidence>
<sequence length="431" mass="46082">MEIIPTIGLDPFLFDFLEKLILSLMIGIIIGIEREHRRAEHPVFAGVRTYSLAAVTGMLATIAGKTIGNDIIIAAAVLIIACSIALIYRTYTMRGKLGMTSALSLFCTFLLGILVANGNYLFAIAGGVAITFLTIEKRPLHSFAQNLSNEDILNSLQFLAVAFILYPLVPDEELWGIVDLKATILIVVLVMFIGFISYISLKRFGAGGGIPYSGLLGGFVSSEATTAALASIAKEKSGLVNAFYIGVLLSNLSMFISNLVIALIVDNSGKTTLNMLPPQLLMILVVIGIFWKNKNIAKKMEGTLDIGSPFALKPALRFGAIFLVLQLFATFANEYAGTYGTYVTALGGVASSSAVTASMASLAVKGEISYMLAAETAVIAGIVSTLNKITYIRIAGALELEKRARMTLILLSIVGIIGLVVWVYADVKPVF</sequence>
<dbReference type="GeneID" id="30582526"/>
<dbReference type="PANTHER" id="PTHR39084:SF1">
    <property type="entry name" value="DUF4010 DOMAIN-CONTAINING PROTEIN"/>
    <property type="match status" value="1"/>
</dbReference>
<keyword evidence="1" id="KW-1133">Transmembrane helix</keyword>
<dbReference type="Pfam" id="PF13194">
    <property type="entry name" value="DUF4010"/>
    <property type="match status" value="1"/>
</dbReference>
<dbReference type="OrthoDB" id="187863at2157"/>
<keyword evidence="1" id="KW-0472">Membrane</keyword>
<feature type="transmembrane region" description="Helical" evidence="1">
    <location>
        <begin position="152"/>
        <end position="170"/>
    </location>
</feature>
<dbReference type="EMBL" id="FNMU01000001">
    <property type="protein sequence ID" value="SDW06278.1"/>
    <property type="molecule type" value="Genomic_DNA"/>
</dbReference>
<feature type="transmembrane region" description="Helical" evidence="1">
    <location>
        <begin position="314"/>
        <end position="332"/>
    </location>
</feature>
<keyword evidence="1" id="KW-0812">Transmembrane</keyword>
<feature type="domain" description="MgtC/SapB/SrpB/YhiD N-terminal" evidence="2">
    <location>
        <begin position="20"/>
        <end position="142"/>
    </location>
</feature>
<dbReference type="InterPro" id="IPR025105">
    <property type="entry name" value="DUF4010"/>
</dbReference>
<feature type="transmembrane region" description="Helical" evidence="1">
    <location>
        <begin position="182"/>
        <end position="200"/>
    </location>
</feature>
<feature type="transmembrane region" description="Helical" evidence="1">
    <location>
        <begin position="103"/>
        <end position="132"/>
    </location>
</feature>
<feature type="transmembrane region" description="Helical" evidence="1">
    <location>
        <begin position="71"/>
        <end position="91"/>
    </location>
</feature>
<reference evidence="6 8" key="2">
    <citation type="submission" date="2016-10" db="EMBL/GenBank/DDBJ databases">
        <authorList>
            <person name="de Groot N.N."/>
        </authorList>
    </citation>
    <scope>NUCLEOTIDE SEQUENCE [LARGE SCALE GENOMIC DNA]</scope>
    <source>
        <strain evidence="6 8">Z-7982</strain>
    </source>
</reference>
<evidence type="ECO:0000313" key="5">
    <source>
        <dbReference type="EMBL" id="RNI10719.1"/>
    </source>
</evidence>
<organism evidence="4 7">
    <name type="scientific">Methanohalophilus halophilus</name>
    <dbReference type="NCBI Taxonomy" id="2177"/>
    <lineage>
        <taxon>Archaea</taxon>
        <taxon>Methanobacteriati</taxon>
        <taxon>Methanobacteriota</taxon>
        <taxon>Stenosarchaea group</taxon>
        <taxon>Methanomicrobia</taxon>
        <taxon>Methanosarcinales</taxon>
        <taxon>Methanosarcinaceae</taxon>
        <taxon>Methanohalophilus</taxon>
    </lineage>
</organism>
<name>A0A1L3Q0K6_9EURY</name>
<evidence type="ECO:0000313" key="9">
    <source>
        <dbReference type="Proteomes" id="UP000267921"/>
    </source>
</evidence>
<evidence type="ECO:0000313" key="6">
    <source>
        <dbReference type="EMBL" id="SDW06278.1"/>
    </source>
</evidence>
<dbReference type="STRING" id="2177.BHR79_02170"/>
<protein>
    <submittedName>
        <fullName evidence="5">DUF4010 domain-containing protein</fullName>
    </submittedName>
    <submittedName>
        <fullName evidence="4">MgtC/SapB transporter</fullName>
    </submittedName>
    <submittedName>
        <fullName evidence="6">Uncharacterized membrane protein, DUF4010 family</fullName>
    </submittedName>
</protein>
<dbReference type="RefSeq" id="WP_072560778.1">
    <property type="nucleotide sequence ID" value="NZ_CP017921.1"/>
</dbReference>
<reference evidence="4 7" key="1">
    <citation type="submission" date="2016-10" db="EMBL/GenBank/DDBJ databases">
        <title>Methanohalophilus halophilus.</title>
        <authorList>
            <person name="L'haridon S."/>
        </authorList>
    </citation>
    <scope>NUCLEOTIDE SEQUENCE [LARGE SCALE GENOMIC DNA]</scope>
    <source>
        <strain evidence="4 7">Z-7982</strain>
    </source>
</reference>
<dbReference type="InterPro" id="IPR049177">
    <property type="entry name" value="MgtC_SapB_SrpB_YhiD_N"/>
</dbReference>
<feature type="transmembrane region" description="Helical" evidence="1">
    <location>
        <begin position="368"/>
        <end position="386"/>
    </location>
</feature>
<feature type="transmembrane region" description="Helical" evidence="1">
    <location>
        <begin position="44"/>
        <end position="65"/>
    </location>
</feature>
<accession>A0A1L3Q0K6</accession>
<proteinExistence type="predicted"/>
<dbReference type="Proteomes" id="UP000267921">
    <property type="component" value="Unassembled WGS sequence"/>
</dbReference>
<reference evidence="5 9" key="3">
    <citation type="submission" date="2018-10" db="EMBL/GenBank/DDBJ databases">
        <title>Cultivation of a novel Methanohalophilus strain from Kebrit Deep of the Red Sea and a genomic comparison of members of the genus Methanohalophilus.</title>
        <authorList>
            <person name="Guan Y."/>
            <person name="Ngugi D.K."/>
            <person name="Stingl U."/>
        </authorList>
    </citation>
    <scope>NUCLEOTIDE SEQUENCE [LARGE SCALE GENOMIC DNA]</scope>
    <source>
        <strain evidence="5 9">DSM 3094</strain>
    </source>
</reference>
<evidence type="ECO:0000259" key="3">
    <source>
        <dbReference type="Pfam" id="PF13194"/>
    </source>
</evidence>
<feature type="transmembrane region" description="Helical" evidence="1">
    <location>
        <begin position="276"/>
        <end position="293"/>
    </location>
</feature>
<feature type="transmembrane region" description="Helical" evidence="1">
    <location>
        <begin position="407"/>
        <end position="425"/>
    </location>
</feature>
<evidence type="ECO:0000313" key="8">
    <source>
        <dbReference type="Proteomes" id="UP000198669"/>
    </source>
</evidence>
<evidence type="ECO:0000313" key="4">
    <source>
        <dbReference type="EMBL" id="APH38410.1"/>
    </source>
</evidence>
<dbReference type="Pfam" id="PF02308">
    <property type="entry name" value="MgtC"/>
    <property type="match status" value="1"/>
</dbReference>
<feature type="transmembrane region" description="Helical" evidence="1">
    <location>
        <begin position="12"/>
        <end position="32"/>
    </location>
</feature>
<feature type="transmembrane region" description="Helical" evidence="1">
    <location>
        <begin position="242"/>
        <end position="264"/>
    </location>
</feature>
<gene>
    <name evidence="4" type="ORF">BHR79_02170</name>
    <name evidence="5" type="ORF">EFE40_00615</name>
    <name evidence="6" type="ORF">SAMN04515625_0259</name>
</gene>
<feature type="transmembrane region" description="Helical" evidence="1">
    <location>
        <begin position="212"/>
        <end position="230"/>
    </location>
</feature>
<dbReference type="Proteomes" id="UP000186879">
    <property type="component" value="Chromosome"/>
</dbReference>
<dbReference type="Proteomes" id="UP000198669">
    <property type="component" value="Unassembled WGS sequence"/>
</dbReference>
<keyword evidence="7" id="KW-1185">Reference proteome</keyword>
<feature type="domain" description="DUF4010" evidence="3">
    <location>
        <begin position="188"/>
        <end position="396"/>
    </location>
</feature>
<evidence type="ECO:0000259" key="2">
    <source>
        <dbReference type="Pfam" id="PF02308"/>
    </source>
</evidence>
<dbReference type="EMBL" id="CP017921">
    <property type="protein sequence ID" value="APH38410.1"/>
    <property type="molecule type" value="Genomic_DNA"/>
</dbReference>
<dbReference type="KEGG" id="mhaz:BHR79_02170"/>
<dbReference type="EMBL" id="RJJG01000001">
    <property type="protein sequence ID" value="RNI10719.1"/>
    <property type="molecule type" value="Genomic_DNA"/>
</dbReference>
<dbReference type="PANTHER" id="PTHR39084">
    <property type="entry name" value="MEMBRANE PROTEIN-RELATED"/>
    <property type="match status" value="1"/>
</dbReference>